<sequence length="127" mass="14534">MWSLNEFRPLKPIYVRHFAQPLHLPVIEYSISIIVAVIESSHGAFRNHSVSLNKQLPKEAKELEKELRQITKEKNEAVRGQDFVKYVGFFEFGRLRLKEWHAIMALAEGHSLVGESLFVLCCGIEGG</sequence>
<gene>
    <name evidence="2" type="ORF">Tco_0878268</name>
</gene>
<dbReference type="EMBL" id="BQNB010013726">
    <property type="protein sequence ID" value="GJT19562.1"/>
    <property type="molecule type" value="Genomic_DNA"/>
</dbReference>
<name>A0ABQ5C0F6_9ASTR</name>
<keyword evidence="3" id="KW-1185">Reference proteome</keyword>
<accession>A0ABQ5C0F6</accession>
<evidence type="ECO:0000256" key="1">
    <source>
        <dbReference type="SAM" id="Coils"/>
    </source>
</evidence>
<protein>
    <submittedName>
        <fullName evidence="2">Uncharacterized protein</fullName>
    </submittedName>
</protein>
<comment type="caution">
    <text evidence="2">The sequence shown here is derived from an EMBL/GenBank/DDBJ whole genome shotgun (WGS) entry which is preliminary data.</text>
</comment>
<evidence type="ECO:0000313" key="3">
    <source>
        <dbReference type="Proteomes" id="UP001151760"/>
    </source>
</evidence>
<dbReference type="Proteomes" id="UP001151760">
    <property type="component" value="Unassembled WGS sequence"/>
</dbReference>
<reference evidence="2" key="1">
    <citation type="journal article" date="2022" name="Int. J. Mol. Sci.">
        <title>Draft Genome of Tanacetum Coccineum: Genomic Comparison of Closely Related Tanacetum-Family Plants.</title>
        <authorList>
            <person name="Yamashiro T."/>
            <person name="Shiraishi A."/>
            <person name="Nakayama K."/>
            <person name="Satake H."/>
        </authorList>
    </citation>
    <scope>NUCLEOTIDE SEQUENCE</scope>
</reference>
<proteinExistence type="predicted"/>
<organism evidence="2 3">
    <name type="scientific">Tanacetum coccineum</name>
    <dbReference type="NCBI Taxonomy" id="301880"/>
    <lineage>
        <taxon>Eukaryota</taxon>
        <taxon>Viridiplantae</taxon>
        <taxon>Streptophyta</taxon>
        <taxon>Embryophyta</taxon>
        <taxon>Tracheophyta</taxon>
        <taxon>Spermatophyta</taxon>
        <taxon>Magnoliopsida</taxon>
        <taxon>eudicotyledons</taxon>
        <taxon>Gunneridae</taxon>
        <taxon>Pentapetalae</taxon>
        <taxon>asterids</taxon>
        <taxon>campanulids</taxon>
        <taxon>Asterales</taxon>
        <taxon>Asteraceae</taxon>
        <taxon>Asteroideae</taxon>
        <taxon>Anthemideae</taxon>
        <taxon>Anthemidinae</taxon>
        <taxon>Tanacetum</taxon>
    </lineage>
</organism>
<reference evidence="2" key="2">
    <citation type="submission" date="2022-01" db="EMBL/GenBank/DDBJ databases">
        <authorList>
            <person name="Yamashiro T."/>
            <person name="Shiraishi A."/>
            <person name="Satake H."/>
            <person name="Nakayama K."/>
        </authorList>
    </citation>
    <scope>NUCLEOTIDE SEQUENCE</scope>
</reference>
<dbReference type="Gene3D" id="4.10.860.10">
    <property type="entry name" value="UVR domain"/>
    <property type="match status" value="1"/>
</dbReference>
<keyword evidence="1" id="KW-0175">Coiled coil</keyword>
<feature type="coiled-coil region" evidence="1">
    <location>
        <begin position="53"/>
        <end position="80"/>
    </location>
</feature>
<evidence type="ECO:0000313" key="2">
    <source>
        <dbReference type="EMBL" id="GJT19562.1"/>
    </source>
</evidence>